<evidence type="ECO:0000313" key="1">
    <source>
        <dbReference type="EMBL" id="MFD1779599.1"/>
    </source>
</evidence>
<proteinExistence type="predicted"/>
<gene>
    <name evidence="1" type="ORF">ACFSFW_13125</name>
</gene>
<protein>
    <submittedName>
        <fullName evidence="1">Spore germination protein GerPE</fullName>
    </submittedName>
</protein>
<dbReference type="EMBL" id="JBHUEK010000020">
    <property type="protein sequence ID" value="MFD1779599.1"/>
    <property type="molecule type" value="Genomic_DNA"/>
</dbReference>
<dbReference type="Pfam" id="PF10970">
    <property type="entry name" value="GerPE"/>
    <property type="match status" value="1"/>
</dbReference>
<name>A0ABW4MPQ5_9BACI</name>
<dbReference type="RefSeq" id="WP_388038947.1">
    <property type="nucleotide sequence ID" value="NZ_JBHUEK010000020.1"/>
</dbReference>
<reference evidence="2" key="1">
    <citation type="journal article" date="2019" name="Int. J. Syst. Evol. Microbiol.">
        <title>The Global Catalogue of Microorganisms (GCM) 10K type strain sequencing project: providing services to taxonomists for standard genome sequencing and annotation.</title>
        <authorList>
            <consortium name="The Broad Institute Genomics Platform"/>
            <consortium name="The Broad Institute Genome Sequencing Center for Infectious Disease"/>
            <person name="Wu L."/>
            <person name="Ma J."/>
        </authorList>
    </citation>
    <scope>NUCLEOTIDE SEQUENCE [LARGE SCALE GENOMIC DNA]</scope>
    <source>
        <strain evidence="2">CCUG 15531</strain>
    </source>
</reference>
<sequence length="127" mass="14226">MQRISVVDLIYVNSVSFSSILEIGDSKKITPVSQALAVQREVPLFFTNEGDFSQYPIFSRELPKVKVTETVNMEIFNQNPVIKVDSIKVNGVSSAAVMQIGSTETIHTESKVKHIRKLLDDKSKTNR</sequence>
<dbReference type="Proteomes" id="UP001597227">
    <property type="component" value="Unassembled WGS sequence"/>
</dbReference>
<accession>A0ABW4MPQ5</accession>
<keyword evidence="2" id="KW-1185">Reference proteome</keyword>
<dbReference type="InterPro" id="IPR024496">
    <property type="entry name" value="Spore_germ_GerPE"/>
</dbReference>
<evidence type="ECO:0000313" key="2">
    <source>
        <dbReference type="Proteomes" id="UP001597227"/>
    </source>
</evidence>
<organism evidence="1 2">
    <name type="scientific">Fredinandcohnia salidurans</name>
    <dbReference type="NCBI Taxonomy" id="2595041"/>
    <lineage>
        <taxon>Bacteria</taxon>
        <taxon>Bacillati</taxon>
        <taxon>Bacillota</taxon>
        <taxon>Bacilli</taxon>
        <taxon>Bacillales</taxon>
        <taxon>Bacillaceae</taxon>
        <taxon>Fredinandcohnia</taxon>
    </lineage>
</organism>
<comment type="caution">
    <text evidence="1">The sequence shown here is derived from an EMBL/GenBank/DDBJ whole genome shotgun (WGS) entry which is preliminary data.</text>
</comment>